<evidence type="ECO:0000313" key="6">
    <source>
        <dbReference type="Proteomes" id="UP000239590"/>
    </source>
</evidence>
<gene>
    <name evidence="5" type="ORF">C5O19_20015</name>
</gene>
<dbReference type="RefSeq" id="WP_104715155.1">
    <property type="nucleotide sequence ID" value="NZ_PTRA01000004.1"/>
</dbReference>
<evidence type="ECO:0000256" key="1">
    <source>
        <dbReference type="ARBA" id="ARBA00023015"/>
    </source>
</evidence>
<dbReference type="GO" id="GO:0043565">
    <property type="term" value="F:sequence-specific DNA binding"/>
    <property type="evidence" value="ECO:0007669"/>
    <property type="project" value="InterPro"/>
</dbReference>
<proteinExistence type="predicted"/>
<dbReference type="PANTHER" id="PTHR43280">
    <property type="entry name" value="ARAC-FAMILY TRANSCRIPTIONAL REGULATOR"/>
    <property type="match status" value="1"/>
</dbReference>
<evidence type="ECO:0000256" key="3">
    <source>
        <dbReference type="ARBA" id="ARBA00023163"/>
    </source>
</evidence>
<dbReference type="Pfam" id="PF02311">
    <property type="entry name" value="AraC_binding"/>
    <property type="match status" value="1"/>
</dbReference>
<dbReference type="GO" id="GO:0003700">
    <property type="term" value="F:DNA-binding transcription factor activity"/>
    <property type="evidence" value="ECO:0007669"/>
    <property type="project" value="InterPro"/>
</dbReference>
<keyword evidence="6" id="KW-1185">Reference proteome</keyword>
<dbReference type="InterPro" id="IPR003313">
    <property type="entry name" value="AraC-bd"/>
</dbReference>
<dbReference type="OrthoDB" id="629929at2"/>
<protein>
    <submittedName>
        <fullName evidence="5">AraC family transcriptional regulator</fullName>
    </submittedName>
</protein>
<keyword evidence="1" id="KW-0805">Transcription regulation</keyword>
<keyword evidence="2" id="KW-0238">DNA-binding</keyword>
<dbReference type="InterPro" id="IPR009057">
    <property type="entry name" value="Homeodomain-like_sf"/>
</dbReference>
<name>A0A2S7IIC2_9BACT</name>
<dbReference type="AlphaFoldDB" id="A0A2S7IIC2"/>
<sequence>MEHKTLDTRTIDTLRDVPELIPVIRDNFQTLPVRIINRAENPCRNYLSPNRREFYKILLVTEGSGVLTIGTHTYYLDDPTIIFIHPSDIISWQKRSCNAGGYSCNFQKTLLDHHPLLKATLDKYTLFLDKKKSVIRLNPQQVAVLNPLFQRMLEEERSGQKLNEDVIQAYLQLVMIECARIADFPEPNHVSEEYKHVHEFFHLLEKETAHINYTQPIAIKTAKEFAANLSVHPNYLNALLKKYTGQNVSTHIRNRLLEEAKSLLLQTNWNLQDIGYSIGFADQPNFSLFFKKNTGITPAEFRRSSHQLQRQTMA</sequence>
<accession>A0A2S7IIC2</accession>
<dbReference type="SUPFAM" id="SSF51215">
    <property type="entry name" value="Regulatory protein AraC"/>
    <property type="match status" value="1"/>
</dbReference>
<dbReference type="PANTHER" id="PTHR43280:SF32">
    <property type="entry name" value="TRANSCRIPTIONAL REGULATORY PROTEIN"/>
    <property type="match status" value="1"/>
</dbReference>
<dbReference type="SUPFAM" id="SSF46689">
    <property type="entry name" value="Homeodomain-like"/>
    <property type="match status" value="1"/>
</dbReference>
<dbReference type="SMART" id="SM00342">
    <property type="entry name" value="HTH_ARAC"/>
    <property type="match status" value="1"/>
</dbReference>
<reference evidence="6" key="1">
    <citation type="submission" date="2018-02" db="EMBL/GenBank/DDBJ databases">
        <title>Genome sequencing of Solimonas sp. HR-BB.</title>
        <authorList>
            <person name="Lee Y."/>
            <person name="Jeon C.O."/>
        </authorList>
    </citation>
    <scope>NUCLEOTIDE SEQUENCE [LARGE SCALE GENOMIC DNA]</scope>
    <source>
        <strain evidence="6">HR-U</strain>
    </source>
</reference>
<evidence type="ECO:0000256" key="2">
    <source>
        <dbReference type="ARBA" id="ARBA00023125"/>
    </source>
</evidence>
<dbReference type="InterPro" id="IPR018060">
    <property type="entry name" value="HTH_AraC"/>
</dbReference>
<dbReference type="Pfam" id="PF12833">
    <property type="entry name" value="HTH_18"/>
    <property type="match status" value="1"/>
</dbReference>
<organism evidence="5 6">
    <name type="scientific">Siphonobacter curvatus</name>
    <dbReference type="NCBI Taxonomy" id="2094562"/>
    <lineage>
        <taxon>Bacteria</taxon>
        <taxon>Pseudomonadati</taxon>
        <taxon>Bacteroidota</taxon>
        <taxon>Cytophagia</taxon>
        <taxon>Cytophagales</taxon>
        <taxon>Cytophagaceae</taxon>
        <taxon>Siphonobacter</taxon>
    </lineage>
</organism>
<dbReference type="Gene3D" id="1.10.10.60">
    <property type="entry name" value="Homeodomain-like"/>
    <property type="match status" value="1"/>
</dbReference>
<evidence type="ECO:0000313" key="5">
    <source>
        <dbReference type="EMBL" id="PQA55695.1"/>
    </source>
</evidence>
<dbReference type="EMBL" id="PTRA01000004">
    <property type="protein sequence ID" value="PQA55695.1"/>
    <property type="molecule type" value="Genomic_DNA"/>
</dbReference>
<dbReference type="PRINTS" id="PR00032">
    <property type="entry name" value="HTHARAC"/>
</dbReference>
<dbReference type="InterPro" id="IPR037923">
    <property type="entry name" value="HTH-like"/>
</dbReference>
<evidence type="ECO:0000259" key="4">
    <source>
        <dbReference type="PROSITE" id="PS01124"/>
    </source>
</evidence>
<feature type="domain" description="HTH araC/xylS-type" evidence="4">
    <location>
        <begin position="198"/>
        <end position="304"/>
    </location>
</feature>
<dbReference type="InterPro" id="IPR020449">
    <property type="entry name" value="Tscrpt_reg_AraC-type_HTH"/>
</dbReference>
<dbReference type="PROSITE" id="PS01124">
    <property type="entry name" value="HTH_ARAC_FAMILY_2"/>
    <property type="match status" value="1"/>
</dbReference>
<keyword evidence="3" id="KW-0804">Transcription</keyword>
<comment type="caution">
    <text evidence="5">The sequence shown here is derived from an EMBL/GenBank/DDBJ whole genome shotgun (WGS) entry which is preliminary data.</text>
</comment>
<dbReference type="Proteomes" id="UP000239590">
    <property type="component" value="Unassembled WGS sequence"/>
</dbReference>